<comment type="caution">
    <text evidence="1">The sequence shown here is derived from an EMBL/GenBank/DDBJ whole genome shotgun (WGS) entry which is preliminary data.</text>
</comment>
<evidence type="ECO:0000313" key="1">
    <source>
        <dbReference type="EMBL" id="CAG8544269.1"/>
    </source>
</evidence>
<organism evidence="1 2">
    <name type="scientific">Acaulospora colombiana</name>
    <dbReference type="NCBI Taxonomy" id="27376"/>
    <lineage>
        <taxon>Eukaryota</taxon>
        <taxon>Fungi</taxon>
        <taxon>Fungi incertae sedis</taxon>
        <taxon>Mucoromycota</taxon>
        <taxon>Glomeromycotina</taxon>
        <taxon>Glomeromycetes</taxon>
        <taxon>Diversisporales</taxon>
        <taxon>Acaulosporaceae</taxon>
        <taxon>Acaulospora</taxon>
    </lineage>
</organism>
<protein>
    <submittedName>
        <fullName evidence="1">7316_t:CDS:1</fullName>
    </submittedName>
</protein>
<sequence length="726" mass="81730">MCFVGYVAAKYGMITQEIEKGMAGLIIRIFMPCLLFANIADLDMDTLTKLWIIPVAYFFFASCSGLLGLIGGKLLRFQPSNIKFLCVSIIFNNVTSLSLGILEGLSKTKAIELLSFGDGDTPSEIKKRGTSYILLITLWTNLLRVMGNNRWSLGAYLLKKESTDETDQIQKSDNEGETSPHESHPGENSTKYDDDRSISVHMPPDESTPLITPMRPHPIRAITEFFGKVMNPPLCAALLAVIVGVVPFLRSLFFGSGAPLTAVTLTIESFGSISVPLTLLTLGAQLKNIPRTKSAHYWSIGYTMLSRFIAMPIIGIVIVLATRHLYLEDPMLLFVLVMLASGPTAVNCMNLAQFTGTFQEEMATLLFYSYIAAAPTITLLVVGLLSIIGKKPFETGLERRIKVVSSLVAILENDYSRASPRKKHPSGCAIHEYLASYNEFKTTPFSRTTAAATHRVVNSISMPSHNKPSSSLFNYPSFIKHLNYDRLFDSIDHWCKLEGYIPNTMEIYVMRALLRLMTDNGATLTTFKVHPKHSNDPRYCLMYEPEICGLFKEVRFLDHDGCCYKRDTILPELVKICKNVKHLRLCGWRSPNLRTQSRLSGADLTHFISKQSTLISLNLTECQGFTPYVLSGLSSQTEFLKCLHFDRVNFEGCDPWNFIAECKNLEVLKMASCYNIDAEMVEPILKAKFRKLRKVEIFKVECKELIEWSNRFNRLGNVLRVKNYWS</sequence>
<name>A0ACA9LST8_9GLOM</name>
<dbReference type="Proteomes" id="UP000789525">
    <property type="component" value="Unassembled WGS sequence"/>
</dbReference>
<proteinExistence type="predicted"/>
<evidence type="ECO:0000313" key="2">
    <source>
        <dbReference type="Proteomes" id="UP000789525"/>
    </source>
</evidence>
<dbReference type="EMBL" id="CAJVPT010007742">
    <property type="protein sequence ID" value="CAG8544269.1"/>
    <property type="molecule type" value="Genomic_DNA"/>
</dbReference>
<reference evidence="1" key="1">
    <citation type="submission" date="2021-06" db="EMBL/GenBank/DDBJ databases">
        <authorList>
            <person name="Kallberg Y."/>
            <person name="Tangrot J."/>
            <person name="Rosling A."/>
        </authorList>
    </citation>
    <scope>NUCLEOTIDE SEQUENCE</scope>
    <source>
        <strain evidence="1">CL356</strain>
    </source>
</reference>
<accession>A0ACA9LST8</accession>
<gene>
    <name evidence="1" type="ORF">ACOLOM_LOCUS4590</name>
</gene>
<keyword evidence="2" id="KW-1185">Reference proteome</keyword>